<dbReference type="EMBL" id="QZWG01000012">
    <property type="protein sequence ID" value="RZB75975.1"/>
    <property type="molecule type" value="Genomic_DNA"/>
</dbReference>
<keyword evidence="13" id="KW-1185">Reference proteome</keyword>
<feature type="transmembrane region" description="Helical" evidence="10">
    <location>
        <begin position="319"/>
        <end position="337"/>
    </location>
</feature>
<evidence type="ECO:0000256" key="4">
    <source>
        <dbReference type="ARBA" id="ARBA00022692"/>
    </source>
</evidence>
<dbReference type="Proteomes" id="UP000289340">
    <property type="component" value="Chromosome 12"/>
</dbReference>
<dbReference type="InterPro" id="IPR004240">
    <property type="entry name" value="EMP70"/>
</dbReference>
<evidence type="ECO:0000256" key="8">
    <source>
        <dbReference type="ARBA" id="ARBA00023034"/>
    </source>
</evidence>
<dbReference type="GO" id="GO:0072657">
    <property type="term" value="P:protein localization to membrane"/>
    <property type="evidence" value="ECO:0007669"/>
    <property type="project" value="TreeGrafter"/>
</dbReference>
<proteinExistence type="inferred from homology"/>
<dbReference type="PANTHER" id="PTHR10766">
    <property type="entry name" value="TRANSMEMBRANE 9 SUPERFAMILY PROTEIN"/>
    <property type="match status" value="1"/>
</dbReference>
<feature type="transmembrane region" description="Helical" evidence="10">
    <location>
        <begin position="244"/>
        <end position="270"/>
    </location>
</feature>
<evidence type="ECO:0000256" key="11">
    <source>
        <dbReference type="SAM" id="MobiDB-lite"/>
    </source>
</evidence>
<comment type="caution">
    <text evidence="12">The sequence shown here is derived from an EMBL/GenBank/DDBJ whole genome shotgun (WGS) entry which is preliminary data.</text>
</comment>
<keyword evidence="8" id="KW-0333">Golgi apparatus</keyword>
<reference evidence="12 13" key="1">
    <citation type="submission" date="2018-09" db="EMBL/GenBank/DDBJ databases">
        <title>A high-quality reference genome of wild soybean provides a powerful tool to mine soybean genomes.</title>
        <authorList>
            <person name="Xie M."/>
            <person name="Chung C.Y.L."/>
            <person name="Li M.-W."/>
            <person name="Wong F.-L."/>
            <person name="Chan T.-F."/>
            <person name="Lam H.-M."/>
        </authorList>
    </citation>
    <scope>NUCLEOTIDE SEQUENCE [LARGE SCALE GENOMIC DNA]</scope>
    <source>
        <strain evidence="13">cv. W05</strain>
        <tissue evidence="12">Hypocotyl of etiolated seedlings</tissue>
    </source>
</reference>
<evidence type="ECO:0000256" key="6">
    <source>
        <dbReference type="ARBA" id="ARBA00022753"/>
    </source>
</evidence>
<feature type="region of interest" description="Disordered" evidence="11">
    <location>
        <begin position="1"/>
        <end position="24"/>
    </location>
</feature>
<protein>
    <recommendedName>
        <fullName evidence="10">Transmembrane 9 superfamily member</fullName>
    </recommendedName>
</protein>
<comment type="similarity">
    <text evidence="3 10">Belongs to the nonaspanin (TM9SF) (TC 9.A.2) family.</text>
</comment>
<dbReference type="PANTHER" id="PTHR10766:SF154">
    <property type="entry name" value="TRANSMEMBRANE 9 SUPERFAMILY MEMBER 10"/>
    <property type="match status" value="1"/>
</dbReference>
<comment type="subcellular location">
    <subcellularLocation>
        <location evidence="1">Endosome membrane</location>
        <topology evidence="1">Multi-pass membrane protein</topology>
    </subcellularLocation>
    <subcellularLocation>
        <location evidence="2">Golgi apparatus membrane</location>
        <topology evidence="2">Multi-pass membrane protein</topology>
    </subcellularLocation>
</comment>
<feature type="transmembrane region" description="Helical" evidence="10">
    <location>
        <begin position="205"/>
        <end position="224"/>
    </location>
</feature>
<keyword evidence="6" id="KW-0967">Endosome</keyword>
<evidence type="ECO:0000256" key="2">
    <source>
        <dbReference type="ARBA" id="ARBA00004653"/>
    </source>
</evidence>
<feature type="compositionally biased region" description="Basic and acidic residues" evidence="11">
    <location>
        <begin position="12"/>
        <end position="24"/>
    </location>
</feature>
<evidence type="ECO:0000256" key="1">
    <source>
        <dbReference type="ARBA" id="ARBA00004337"/>
    </source>
</evidence>
<feature type="transmembrane region" description="Helical" evidence="10">
    <location>
        <begin position="277"/>
        <end position="307"/>
    </location>
</feature>
<evidence type="ECO:0000313" key="13">
    <source>
        <dbReference type="Proteomes" id="UP000289340"/>
    </source>
</evidence>
<evidence type="ECO:0000313" key="12">
    <source>
        <dbReference type="EMBL" id="RZB75975.1"/>
    </source>
</evidence>
<evidence type="ECO:0000256" key="9">
    <source>
        <dbReference type="ARBA" id="ARBA00023136"/>
    </source>
</evidence>
<dbReference type="AlphaFoldDB" id="A0A445HQM8"/>
<evidence type="ECO:0000256" key="10">
    <source>
        <dbReference type="RuleBase" id="RU363079"/>
    </source>
</evidence>
<keyword evidence="5" id="KW-0732">Signal</keyword>
<name>A0A445HQM8_GLYSO</name>
<sequence>MLKSPAVTNLDGGHDPNDNDGHIVDSAENLGEVLRGDRIENSHVEKIDDAYRVNMILDNLPLVVPLRRPDHEYSLVYLHGFLVGLQGQFAGNKDEKHFIHNLLTFIVKYHRDPVTEMSRIVRFEVKPFSVKHEYDGEWDNTRRLTTCDPHAKKLVSGSEPPQERGVDDCHALALGPYGTVWWLLFGASLQDVQGNRMEKNCSQEILYVSCHCLCNFVLNALIWVTEDPVKTNKIARQIPEQPWYMNSVFILLAGILPFGAVFIELFFILTSIWLHQFYYIFVFLFIVFLILIVTRAEITIVLCYFQLCSEDYRWWWGSYLTSGSSALYLLLYAAFYFTRFEITKPVSGVLFFGYMLLLSYGFFVVPGTIGFYSCFWFIKLIYSSVKID</sequence>
<feature type="transmembrane region" description="Helical" evidence="10">
    <location>
        <begin position="349"/>
        <end position="378"/>
    </location>
</feature>
<dbReference type="Pfam" id="PF02990">
    <property type="entry name" value="EMP70"/>
    <property type="match status" value="2"/>
</dbReference>
<comment type="caution">
    <text evidence="10">Lacks conserved residue(s) required for the propagation of feature annotation.</text>
</comment>
<gene>
    <name evidence="12" type="ORF">D0Y65_034468</name>
</gene>
<organism evidence="12 13">
    <name type="scientific">Glycine soja</name>
    <name type="common">Wild soybean</name>
    <dbReference type="NCBI Taxonomy" id="3848"/>
    <lineage>
        <taxon>Eukaryota</taxon>
        <taxon>Viridiplantae</taxon>
        <taxon>Streptophyta</taxon>
        <taxon>Embryophyta</taxon>
        <taxon>Tracheophyta</taxon>
        <taxon>Spermatophyta</taxon>
        <taxon>Magnoliopsida</taxon>
        <taxon>eudicotyledons</taxon>
        <taxon>Gunneridae</taxon>
        <taxon>Pentapetalae</taxon>
        <taxon>rosids</taxon>
        <taxon>fabids</taxon>
        <taxon>Fabales</taxon>
        <taxon>Fabaceae</taxon>
        <taxon>Papilionoideae</taxon>
        <taxon>50 kb inversion clade</taxon>
        <taxon>NPAAA clade</taxon>
        <taxon>indigoferoid/millettioid clade</taxon>
        <taxon>Phaseoleae</taxon>
        <taxon>Glycine</taxon>
        <taxon>Glycine subgen. Soja</taxon>
    </lineage>
</organism>
<keyword evidence="9 10" id="KW-0472">Membrane</keyword>
<dbReference type="GO" id="GO:0010008">
    <property type="term" value="C:endosome membrane"/>
    <property type="evidence" value="ECO:0007669"/>
    <property type="project" value="UniProtKB-SubCell"/>
</dbReference>
<dbReference type="GO" id="GO:0000139">
    <property type="term" value="C:Golgi membrane"/>
    <property type="evidence" value="ECO:0007669"/>
    <property type="project" value="UniProtKB-SubCell"/>
</dbReference>
<evidence type="ECO:0000256" key="7">
    <source>
        <dbReference type="ARBA" id="ARBA00022989"/>
    </source>
</evidence>
<evidence type="ECO:0000256" key="3">
    <source>
        <dbReference type="ARBA" id="ARBA00005227"/>
    </source>
</evidence>
<evidence type="ECO:0000256" key="5">
    <source>
        <dbReference type="ARBA" id="ARBA00022729"/>
    </source>
</evidence>
<keyword evidence="4 10" id="KW-0812">Transmembrane</keyword>
<accession>A0A445HQM8</accession>
<keyword evidence="7 10" id="KW-1133">Transmembrane helix</keyword>